<organism evidence="4 5">
    <name type="scientific">Candidatus Aeolococcus gillhamiae</name>
    <dbReference type="NCBI Taxonomy" id="3127015"/>
    <lineage>
        <taxon>Bacteria</taxon>
        <taxon>Bacillati</taxon>
        <taxon>Candidatus Dormiibacterota</taxon>
        <taxon>Candidatus Dormibacteria</taxon>
        <taxon>Candidatus Aeolococcales</taxon>
        <taxon>Candidatus Aeolococcaceae</taxon>
        <taxon>Candidatus Aeolococcus</taxon>
    </lineage>
</organism>
<feature type="domain" description="Cell envelope-related transcriptional attenuator" evidence="2">
    <location>
        <begin position="99"/>
        <end position="281"/>
    </location>
</feature>
<comment type="similarity">
    <text evidence="1">Belongs to the LytR/CpsA/Psr (LCP) family.</text>
</comment>
<dbReference type="Proteomes" id="UP000248724">
    <property type="component" value="Unassembled WGS sequence"/>
</dbReference>
<dbReference type="EMBL" id="QHBU01000059">
    <property type="protein sequence ID" value="PZR82752.1"/>
    <property type="molecule type" value="Genomic_DNA"/>
</dbReference>
<accession>A0A2W5ZBF5</accession>
<evidence type="ECO:0000256" key="1">
    <source>
        <dbReference type="ARBA" id="ARBA00006068"/>
    </source>
</evidence>
<dbReference type="NCBIfam" id="TIGR00350">
    <property type="entry name" value="lytR_cpsA_psr"/>
    <property type="match status" value="1"/>
</dbReference>
<evidence type="ECO:0000313" key="4">
    <source>
        <dbReference type="EMBL" id="PZR82752.1"/>
    </source>
</evidence>
<dbReference type="EMBL" id="JAEKNS010000145">
    <property type="protein sequence ID" value="MBJ7596019.1"/>
    <property type="molecule type" value="Genomic_DNA"/>
</dbReference>
<name>A0A2W5ZBF5_9BACT</name>
<dbReference type="PANTHER" id="PTHR33392">
    <property type="entry name" value="POLYISOPRENYL-TEICHOIC ACID--PEPTIDOGLYCAN TEICHOIC ACID TRANSFERASE TAGU"/>
    <property type="match status" value="1"/>
</dbReference>
<evidence type="ECO:0000313" key="5">
    <source>
        <dbReference type="Proteomes" id="UP000248724"/>
    </source>
</evidence>
<evidence type="ECO:0000259" key="2">
    <source>
        <dbReference type="Pfam" id="PF03816"/>
    </source>
</evidence>
<dbReference type="InterPro" id="IPR004474">
    <property type="entry name" value="LytR_CpsA_psr"/>
</dbReference>
<dbReference type="AlphaFoldDB" id="A0A2W5ZBF5"/>
<protein>
    <submittedName>
        <fullName evidence="3">LCP family protein</fullName>
    </submittedName>
</protein>
<dbReference type="InterPro" id="IPR050922">
    <property type="entry name" value="LytR/CpsA/Psr_CW_biosynth"/>
</dbReference>
<reference evidence="4 5" key="1">
    <citation type="journal article" date="2017" name="Nature">
        <title>Atmospheric trace gases support primary production in Antarctic desert surface soil.</title>
        <authorList>
            <person name="Ji M."/>
            <person name="Greening C."/>
            <person name="Vanwonterghem I."/>
            <person name="Carere C.R."/>
            <person name="Bay S.K."/>
            <person name="Steen J.A."/>
            <person name="Montgomery K."/>
            <person name="Lines T."/>
            <person name="Beardall J."/>
            <person name="van Dorst J."/>
            <person name="Snape I."/>
            <person name="Stott M.B."/>
            <person name="Hugenholtz P."/>
            <person name="Ferrari B.C."/>
        </authorList>
    </citation>
    <scope>NUCLEOTIDE SEQUENCE [LARGE SCALE GENOMIC DNA]</scope>
    <source>
        <strain evidence="4">RRmetagenome_bin12</strain>
    </source>
</reference>
<dbReference type="Pfam" id="PF03816">
    <property type="entry name" value="LytR_cpsA_psr"/>
    <property type="match status" value="1"/>
</dbReference>
<accession>A0A934JXQ3</accession>
<dbReference type="RefSeq" id="WP_337313665.1">
    <property type="nucleotide sequence ID" value="NZ_JAEKNS010000145.1"/>
</dbReference>
<dbReference type="Gene3D" id="3.40.630.190">
    <property type="entry name" value="LCP protein"/>
    <property type="match status" value="1"/>
</dbReference>
<proteinExistence type="inferred from homology"/>
<reference evidence="4" key="2">
    <citation type="submission" date="2018-05" db="EMBL/GenBank/DDBJ databases">
        <authorList>
            <person name="Ferrari B."/>
        </authorList>
    </citation>
    <scope>NUCLEOTIDE SEQUENCE</scope>
    <source>
        <strain evidence="4">RRmetagenome_bin12</strain>
    </source>
</reference>
<dbReference type="Proteomes" id="UP000606991">
    <property type="component" value="Unassembled WGS sequence"/>
</dbReference>
<gene>
    <name evidence="4" type="ORF">DLM65_03300</name>
    <name evidence="3" type="ORF">JF886_14405</name>
</gene>
<evidence type="ECO:0000313" key="6">
    <source>
        <dbReference type="Proteomes" id="UP000606991"/>
    </source>
</evidence>
<sequence>MASSTRRRRSSYNLAPPWLRTRRVIALIATAAVLLAGIFAVRTVVGLAHLTRQNPFGVIGDLIGGKNSSTINQASTNLHRINFAVYGYGGLGHDGAYLTDSIMIISVQPKLNGPPAVAEISIPRDWYVPIQLANGQTGSSRINQAYADGMSGQGPVPATDPTAGGAVANPTLEHLLGIHIDHWVGVDFSAFRAAVDAVGGVDVVAPNSFTDYAYPAGECSPGPNENCQLTTVDFNAGAQHLNGTRALQFARSRHSNDNGEGSDFARSRRQQLVVAALKQKVVSLGGLGSLPDLLNSLGDNVVTDLHVNDLEALYSLLKDVDTKSVLHVSFDDTNFLYECGYPANCGAAYMYAHDRTYAEIAHYVQNVFVDSAVLGRHAAVTIEDGSGRALNASARWAQLFKYMSLTTTDGGVVRRSATTQVIDESAGKDAATAAWFAKFFGVSVTKPPSPTATGGASATTAAPTAGAGVVVILGQDEENTFLNTPGVGA</sequence>
<reference evidence="3 6" key="3">
    <citation type="submission" date="2020-10" db="EMBL/GenBank/DDBJ databases">
        <title>Ca. Dormibacterota MAGs.</title>
        <authorList>
            <person name="Montgomery K."/>
        </authorList>
    </citation>
    <scope>NUCLEOTIDE SEQUENCE [LARGE SCALE GENOMIC DNA]</scope>
    <source>
        <strain evidence="3">SC8812_S17_18</strain>
    </source>
</reference>
<dbReference type="PANTHER" id="PTHR33392:SF6">
    <property type="entry name" value="POLYISOPRENYL-TEICHOIC ACID--PEPTIDOGLYCAN TEICHOIC ACID TRANSFERASE TAGU"/>
    <property type="match status" value="1"/>
</dbReference>
<evidence type="ECO:0000313" key="3">
    <source>
        <dbReference type="EMBL" id="MBJ7596019.1"/>
    </source>
</evidence>
<comment type="caution">
    <text evidence="4">The sequence shown here is derived from an EMBL/GenBank/DDBJ whole genome shotgun (WGS) entry which is preliminary data.</text>
</comment>